<keyword evidence="2" id="KW-1185">Reference proteome</keyword>
<evidence type="ECO:0008006" key="3">
    <source>
        <dbReference type="Google" id="ProtNLM"/>
    </source>
</evidence>
<evidence type="ECO:0000313" key="2">
    <source>
        <dbReference type="Proteomes" id="UP000485058"/>
    </source>
</evidence>
<dbReference type="Proteomes" id="UP000485058">
    <property type="component" value="Unassembled WGS sequence"/>
</dbReference>
<name>A0A699YZJ3_HAELA</name>
<comment type="caution">
    <text evidence="1">The sequence shown here is derived from an EMBL/GenBank/DDBJ whole genome shotgun (WGS) entry which is preliminary data.</text>
</comment>
<sequence>MQACCCRLQACIACDAPEVLAEGLRRANEAGLQLTYRAVHEGLIHWAAQLDLTKMGMILQAMHDSGLPPTTRTAYTAIRAAVNSARLDIAEMYASRFQAAGVRLNDATQQFLALARQRHRDREAAMNGSM</sequence>
<protein>
    <recommendedName>
        <fullName evidence="3">Pentacotripeptide-repeat region of PRORP domain-containing protein</fullName>
    </recommendedName>
</protein>
<evidence type="ECO:0000313" key="1">
    <source>
        <dbReference type="EMBL" id="GFH15667.1"/>
    </source>
</evidence>
<dbReference type="EMBL" id="BLLF01000881">
    <property type="protein sequence ID" value="GFH15667.1"/>
    <property type="molecule type" value="Genomic_DNA"/>
</dbReference>
<gene>
    <name evidence="1" type="ORF">HaLaN_11936</name>
</gene>
<accession>A0A699YZJ3</accession>
<dbReference type="AlphaFoldDB" id="A0A699YZJ3"/>
<reference evidence="1 2" key="1">
    <citation type="submission" date="2020-02" db="EMBL/GenBank/DDBJ databases">
        <title>Draft genome sequence of Haematococcus lacustris strain NIES-144.</title>
        <authorList>
            <person name="Morimoto D."/>
            <person name="Nakagawa S."/>
            <person name="Yoshida T."/>
            <person name="Sawayama S."/>
        </authorList>
    </citation>
    <scope>NUCLEOTIDE SEQUENCE [LARGE SCALE GENOMIC DNA]</scope>
    <source>
        <strain evidence="1 2">NIES-144</strain>
    </source>
</reference>
<organism evidence="1 2">
    <name type="scientific">Haematococcus lacustris</name>
    <name type="common">Green alga</name>
    <name type="synonym">Haematococcus pluvialis</name>
    <dbReference type="NCBI Taxonomy" id="44745"/>
    <lineage>
        <taxon>Eukaryota</taxon>
        <taxon>Viridiplantae</taxon>
        <taxon>Chlorophyta</taxon>
        <taxon>core chlorophytes</taxon>
        <taxon>Chlorophyceae</taxon>
        <taxon>CS clade</taxon>
        <taxon>Chlamydomonadales</taxon>
        <taxon>Haematococcaceae</taxon>
        <taxon>Haematococcus</taxon>
    </lineage>
</organism>
<proteinExistence type="predicted"/>